<dbReference type="Gene3D" id="3.10.350.10">
    <property type="entry name" value="LysM domain"/>
    <property type="match status" value="1"/>
</dbReference>
<dbReference type="CDD" id="cd12797">
    <property type="entry name" value="M23_peptidase"/>
    <property type="match status" value="1"/>
</dbReference>
<dbReference type="InterPro" id="IPR016047">
    <property type="entry name" value="M23ase_b-sheet_dom"/>
</dbReference>
<accession>A0ABT2YXY9</accession>
<feature type="region of interest" description="Disordered" evidence="1">
    <location>
        <begin position="141"/>
        <end position="164"/>
    </location>
</feature>
<dbReference type="InterPro" id="IPR011055">
    <property type="entry name" value="Dup_hybrid_motif"/>
</dbReference>
<feature type="domain" description="LysM" evidence="2">
    <location>
        <begin position="164"/>
        <end position="208"/>
    </location>
</feature>
<gene>
    <name evidence="3" type="ORF">OE647_03150</name>
</gene>
<feature type="compositionally biased region" description="Low complexity" evidence="1">
    <location>
        <begin position="141"/>
        <end position="161"/>
    </location>
</feature>
<comment type="caution">
    <text evidence="3">The sequence shown here is derived from an EMBL/GenBank/DDBJ whole genome shotgun (WGS) entry which is preliminary data.</text>
</comment>
<dbReference type="EMBL" id="JAOWLA010000002">
    <property type="protein sequence ID" value="MCV2863734.1"/>
    <property type="molecule type" value="Genomic_DNA"/>
</dbReference>
<feature type="compositionally biased region" description="Polar residues" evidence="1">
    <location>
        <begin position="217"/>
        <end position="227"/>
    </location>
</feature>
<dbReference type="Proteomes" id="UP001652503">
    <property type="component" value="Unassembled WGS sequence"/>
</dbReference>
<evidence type="ECO:0000256" key="1">
    <source>
        <dbReference type="SAM" id="MobiDB-lite"/>
    </source>
</evidence>
<dbReference type="InterPro" id="IPR050570">
    <property type="entry name" value="Cell_wall_metabolism_enzyme"/>
</dbReference>
<dbReference type="Pfam" id="PF01476">
    <property type="entry name" value="LysM"/>
    <property type="match status" value="2"/>
</dbReference>
<evidence type="ECO:0000313" key="3">
    <source>
        <dbReference type="EMBL" id="MCV2863734.1"/>
    </source>
</evidence>
<sequence length="381" mass="38761">MPVALLGVSALSLAACNGFDPDFRRYGGGGLSTADAAAQAVQPRPSTDSRGVITYPNYQVAVAQDGDTVAAVATRVGVNADELARFNAVPLGTPLRRGEVLVLPARVAAGPMGTPGVPVTAAPGGGIDVTAIASSAIDRAQTGATSQAQPAAAKPAGAPTGEPIRHRVQRGETAYSIARLYNVNVKAMADWNGLGADLSVREGQYLLIPVAATGTLSEPVTQPGQGSPTPLPPSASTPLPAEKTTPAAAPVAAPASPDLGSERTSASRLGMPVEGKIIRAYQKKKNDGIDIGASAGTAVKAAGDGTVAAITKDTDQVPILVIRHDGNLLTVYANIDGIKVAKGDKVKRGQPIAVVRASDPAFLHFEVRQGLDSTDPVPYLK</sequence>
<feature type="region of interest" description="Disordered" evidence="1">
    <location>
        <begin position="217"/>
        <end position="267"/>
    </location>
</feature>
<dbReference type="PANTHER" id="PTHR21666:SF270">
    <property type="entry name" value="MUREIN HYDROLASE ACTIVATOR ENVC"/>
    <property type="match status" value="1"/>
</dbReference>
<dbReference type="CDD" id="cd00118">
    <property type="entry name" value="LysM"/>
    <property type="match status" value="1"/>
</dbReference>
<reference evidence="3 4" key="1">
    <citation type="submission" date="2022-10" db="EMBL/GenBank/DDBJ databases">
        <title>Defluviimonas sp. nov., isolated from ocean surface water.</title>
        <authorList>
            <person name="He W."/>
            <person name="Wang L."/>
            <person name="Zhang D.-F."/>
        </authorList>
    </citation>
    <scope>NUCLEOTIDE SEQUENCE [LARGE SCALE GENOMIC DNA]</scope>
    <source>
        <strain evidence="3 4">WL0075</strain>
    </source>
</reference>
<dbReference type="SMART" id="SM00257">
    <property type="entry name" value="LysM"/>
    <property type="match status" value="2"/>
</dbReference>
<organism evidence="3 4">
    <name type="scientific">Albidovulum sediminicola</name>
    <dbReference type="NCBI Taxonomy" id="2984331"/>
    <lineage>
        <taxon>Bacteria</taxon>
        <taxon>Pseudomonadati</taxon>
        <taxon>Pseudomonadota</taxon>
        <taxon>Alphaproteobacteria</taxon>
        <taxon>Rhodobacterales</taxon>
        <taxon>Paracoccaceae</taxon>
        <taxon>Albidovulum</taxon>
    </lineage>
</organism>
<dbReference type="Gene3D" id="2.70.70.10">
    <property type="entry name" value="Glucose Permease (Domain IIA)"/>
    <property type="match status" value="1"/>
</dbReference>
<dbReference type="SUPFAM" id="SSF51261">
    <property type="entry name" value="Duplicated hybrid motif"/>
    <property type="match status" value="1"/>
</dbReference>
<dbReference type="InterPro" id="IPR018392">
    <property type="entry name" value="LysM"/>
</dbReference>
<dbReference type="PROSITE" id="PS51782">
    <property type="entry name" value="LYSM"/>
    <property type="match status" value="1"/>
</dbReference>
<evidence type="ECO:0000259" key="2">
    <source>
        <dbReference type="PROSITE" id="PS51782"/>
    </source>
</evidence>
<feature type="compositionally biased region" description="Low complexity" evidence="1">
    <location>
        <begin position="236"/>
        <end position="257"/>
    </location>
</feature>
<dbReference type="Pfam" id="PF01551">
    <property type="entry name" value="Peptidase_M23"/>
    <property type="match status" value="1"/>
</dbReference>
<keyword evidence="4" id="KW-1185">Reference proteome</keyword>
<dbReference type="SUPFAM" id="SSF54106">
    <property type="entry name" value="LysM domain"/>
    <property type="match status" value="1"/>
</dbReference>
<proteinExistence type="predicted"/>
<evidence type="ECO:0000313" key="4">
    <source>
        <dbReference type="Proteomes" id="UP001652503"/>
    </source>
</evidence>
<dbReference type="PANTHER" id="PTHR21666">
    <property type="entry name" value="PEPTIDASE-RELATED"/>
    <property type="match status" value="1"/>
</dbReference>
<dbReference type="InterPro" id="IPR036779">
    <property type="entry name" value="LysM_dom_sf"/>
</dbReference>
<protein>
    <submittedName>
        <fullName evidence="3">Peptidoglycan DD-metalloendopeptidase family protein</fullName>
    </submittedName>
</protein>
<name>A0ABT2YXY9_9RHOB</name>